<dbReference type="PANTHER" id="PTHR31947:SF19">
    <property type="entry name" value="ALBA DNA_RNA-BINDING PROTEIN"/>
    <property type="match status" value="1"/>
</dbReference>
<keyword evidence="4" id="KW-1185">Reference proteome</keyword>
<dbReference type="InterPro" id="IPR036882">
    <property type="entry name" value="Alba-like_dom_sf"/>
</dbReference>
<dbReference type="SUPFAM" id="SSF82704">
    <property type="entry name" value="AlbA-like"/>
    <property type="match status" value="1"/>
</dbReference>
<dbReference type="EMBL" id="JAJJMB010010276">
    <property type="protein sequence ID" value="KAI3910104.1"/>
    <property type="molecule type" value="Genomic_DNA"/>
</dbReference>
<feature type="domain" description="DNA/RNA-binding protein Alba-like" evidence="2">
    <location>
        <begin position="33"/>
        <end position="92"/>
    </location>
</feature>
<reference evidence="3" key="1">
    <citation type="submission" date="2022-04" db="EMBL/GenBank/DDBJ databases">
        <title>A functionally conserved STORR gene fusion in Papaver species that diverged 16.8 million years ago.</title>
        <authorList>
            <person name="Catania T."/>
        </authorList>
    </citation>
    <scope>NUCLEOTIDE SEQUENCE</scope>
    <source>
        <strain evidence="3">S-188037</strain>
    </source>
</reference>
<evidence type="ECO:0000313" key="4">
    <source>
        <dbReference type="Proteomes" id="UP001202328"/>
    </source>
</evidence>
<comment type="caution">
    <text evidence="3">The sequence shown here is derived from an EMBL/GenBank/DDBJ whole genome shotgun (WGS) entry which is preliminary data.</text>
</comment>
<dbReference type="InterPro" id="IPR002775">
    <property type="entry name" value="DNA/RNA-bd_Alba-like"/>
</dbReference>
<organism evidence="3 4">
    <name type="scientific">Papaver atlanticum</name>
    <dbReference type="NCBI Taxonomy" id="357466"/>
    <lineage>
        <taxon>Eukaryota</taxon>
        <taxon>Viridiplantae</taxon>
        <taxon>Streptophyta</taxon>
        <taxon>Embryophyta</taxon>
        <taxon>Tracheophyta</taxon>
        <taxon>Spermatophyta</taxon>
        <taxon>Magnoliopsida</taxon>
        <taxon>Ranunculales</taxon>
        <taxon>Papaveraceae</taxon>
        <taxon>Papaveroideae</taxon>
        <taxon>Papaver</taxon>
    </lineage>
</organism>
<dbReference type="Pfam" id="PF01918">
    <property type="entry name" value="Alba"/>
    <property type="match status" value="1"/>
</dbReference>
<evidence type="ECO:0000259" key="2">
    <source>
        <dbReference type="Pfam" id="PF01918"/>
    </source>
</evidence>
<protein>
    <recommendedName>
        <fullName evidence="2">DNA/RNA-binding protein Alba-like domain-containing protein</fullName>
    </recommendedName>
</protein>
<name>A0AAD4SJ76_9MAGN</name>
<gene>
    <name evidence="3" type="ORF">MKW98_014489</name>
</gene>
<dbReference type="AlphaFoldDB" id="A0AAD4SJ76"/>
<dbReference type="FunFam" id="3.30.110.20:FF:000005">
    <property type="entry name" value="Uncharacterized protein At2g34160"/>
    <property type="match status" value="1"/>
</dbReference>
<evidence type="ECO:0000313" key="3">
    <source>
        <dbReference type="EMBL" id="KAI3910104.1"/>
    </source>
</evidence>
<sequence>MVEAVVVSSAPAGAKNEGVITSNGGGGSHYKKNRIQVSNTKKPLFFYVNLAKRYMRQHSEVELSALGMAIATVVTISEILKNHGLAIEKKLVTSTVDMKDENKGRLVQKAKIEILLGKTENFDNLMAKAAAGAVPVTASSATASTDGAVVSAEKTLNDAAADNNNEKESAQPISATT</sequence>
<dbReference type="Gene3D" id="3.30.110.20">
    <property type="entry name" value="Alba-like domain"/>
    <property type="match status" value="1"/>
</dbReference>
<proteinExistence type="predicted"/>
<feature type="region of interest" description="Disordered" evidence="1">
    <location>
        <begin position="156"/>
        <end position="177"/>
    </location>
</feature>
<dbReference type="Proteomes" id="UP001202328">
    <property type="component" value="Unassembled WGS sequence"/>
</dbReference>
<dbReference type="InterPro" id="IPR014560">
    <property type="entry name" value="UCP030333_Alba"/>
</dbReference>
<dbReference type="GO" id="GO:0003723">
    <property type="term" value="F:RNA binding"/>
    <property type="evidence" value="ECO:0007669"/>
    <property type="project" value="TreeGrafter"/>
</dbReference>
<dbReference type="GO" id="GO:0005634">
    <property type="term" value="C:nucleus"/>
    <property type="evidence" value="ECO:0007669"/>
    <property type="project" value="TreeGrafter"/>
</dbReference>
<accession>A0AAD4SJ76</accession>
<dbReference type="PANTHER" id="PTHR31947">
    <property type="entry name" value="DNA/RNA-BINDING PROTEIN ALBA 3"/>
    <property type="match status" value="1"/>
</dbReference>
<evidence type="ECO:0000256" key="1">
    <source>
        <dbReference type="SAM" id="MobiDB-lite"/>
    </source>
</evidence>